<reference evidence="1 4" key="2">
    <citation type="journal article" date="2017" name="Front. Plant Sci.">
        <title>Gene Classification and Mining of Molecular Markers Useful in Red Clover (Trifolium pratense) Breeding.</title>
        <authorList>
            <person name="Istvanek J."/>
            <person name="Dluhosova J."/>
            <person name="Dluhos P."/>
            <person name="Patkova L."/>
            <person name="Nedelnik J."/>
            <person name="Repkova J."/>
        </authorList>
    </citation>
    <scope>NUCLEOTIDE SEQUENCE [LARGE SCALE GENOMIC DNA]</scope>
    <source>
        <strain evidence="4">cv. Tatra</strain>
        <tissue evidence="1">Young leaves</tissue>
    </source>
</reference>
<accession>A0A2K3M137</accession>
<evidence type="ECO:0000313" key="4">
    <source>
        <dbReference type="Proteomes" id="UP000236291"/>
    </source>
</evidence>
<gene>
    <name evidence="3" type="ORF">L195_g015382</name>
    <name evidence="1" type="ORF">L195_g040559</name>
    <name evidence="2" type="ORF">L195_g042550</name>
</gene>
<dbReference type="Proteomes" id="UP000236291">
    <property type="component" value="Unassembled WGS sequence"/>
</dbReference>
<dbReference type="EMBL" id="ASHM01010414">
    <property type="protein sequence ID" value="PNX92248.1"/>
    <property type="molecule type" value="Genomic_DNA"/>
</dbReference>
<evidence type="ECO:0000313" key="1">
    <source>
        <dbReference type="EMBL" id="PNX84498.1"/>
    </source>
</evidence>
<sequence length="69" mass="7552">MAPSNGYFSLTKIGLLAVGNDRRVKSIEEIDGSVEEVEGSLGQHLRCSENIQDIDVKGNNLQLTSVYKD</sequence>
<feature type="non-terminal residue" evidence="1">
    <location>
        <position position="69"/>
    </location>
</feature>
<reference evidence="1 4" key="1">
    <citation type="journal article" date="2014" name="Am. J. Bot.">
        <title>Genome assembly and annotation for red clover (Trifolium pratense; Fabaceae).</title>
        <authorList>
            <person name="Istvanek J."/>
            <person name="Jaros M."/>
            <person name="Krenek A."/>
            <person name="Repkova J."/>
        </authorList>
    </citation>
    <scope>NUCLEOTIDE SEQUENCE [LARGE SCALE GENOMIC DNA]</scope>
    <source>
        <strain evidence="4">cv. Tatra</strain>
        <tissue evidence="1">Young leaves</tissue>
    </source>
</reference>
<name>A0A2K3M137_TRIPR</name>
<proteinExistence type="predicted"/>
<organism evidence="1 4">
    <name type="scientific">Trifolium pratense</name>
    <name type="common">Red clover</name>
    <dbReference type="NCBI Taxonomy" id="57577"/>
    <lineage>
        <taxon>Eukaryota</taxon>
        <taxon>Viridiplantae</taxon>
        <taxon>Streptophyta</taxon>
        <taxon>Embryophyta</taxon>
        <taxon>Tracheophyta</taxon>
        <taxon>Spermatophyta</taxon>
        <taxon>Magnoliopsida</taxon>
        <taxon>eudicotyledons</taxon>
        <taxon>Gunneridae</taxon>
        <taxon>Pentapetalae</taxon>
        <taxon>rosids</taxon>
        <taxon>fabids</taxon>
        <taxon>Fabales</taxon>
        <taxon>Fabaceae</taxon>
        <taxon>Papilionoideae</taxon>
        <taxon>50 kb inversion clade</taxon>
        <taxon>NPAAA clade</taxon>
        <taxon>Hologalegina</taxon>
        <taxon>IRL clade</taxon>
        <taxon>Trifolieae</taxon>
        <taxon>Trifolium</taxon>
    </lineage>
</organism>
<evidence type="ECO:0000313" key="3">
    <source>
        <dbReference type="EMBL" id="PNX92248.1"/>
    </source>
</evidence>
<protein>
    <submittedName>
        <fullName evidence="1">Uncharacterized protein</fullName>
    </submittedName>
</protein>
<dbReference type="EMBL" id="ASHM01046503">
    <property type="protein sequence ID" value="PNX84498.1"/>
    <property type="molecule type" value="Genomic_DNA"/>
</dbReference>
<comment type="caution">
    <text evidence="1">The sequence shown here is derived from an EMBL/GenBank/DDBJ whole genome shotgun (WGS) entry which is preliminary data.</text>
</comment>
<dbReference type="AlphaFoldDB" id="A0A2K3M137"/>
<evidence type="ECO:0000313" key="2">
    <source>
        <dbReference type="EMBL" id="PNX86472.1"/>
    </source>
</evidence>
<dbReference type="EMBL" id="ASHM01051275">
    <property type="protein sequence ID" value="PNX86472.1"/>
    <property type="molecule type" value="Genomic_DNA"/>
</dbReference>